<dbReference type="InterPro" id="IPR010982">
    <property type="entry name" value="Lambda_DNA-bd_dom_sf"/>
</dbReference>
<sequence length="197" mass="20719">MSLAGLSRLVHYTKGYLSRVETGEKPMTPEVARRCEEVLGAGGVLTRLVPEPDGGRRTARGGLLEVCPYRGLAAFDAADAGWFFGRDRATAALVRQLTERLDGSGPTAVVAASGTGKTSLLRAGLVPELRRGVLPVPGSSRWPVVTMHPGEQPVGELLSRLADATAADPDHLRRALTGGGTGALARAVHAALNRRPR</sequence>
<dbReference type="Proteomes" id="UP000242427">
    <property type="component" value="Unassembled WGS sequence"/>
</dbReference>
<evidence type="ECO:0000259" key="1">
    <source>
        <dbReference type="Pfam" id="PF20703"/>
    </source>
</evidence>
<organism evidence="2 3">
    <name type="scientific">Streptosporangium nondiastaticum</name>
    <dbReference type="NCBI Taxonomy" id="35764"/>
    <lineage>
        <taxon>Bacteria</taxon>
        <taxon>Bacillati</taxon>
        <taxon>Actinomycetota</taxon>
        <taxon>Actinomycetes</taxon>
        <taxon>Streptosporangiales</taxon>
        <taxon>Streptosporangiaceae</taxon>
        <taxon>Streptosporangium</taxon>
    </lineage>
</organism>
<dbReference type="CDD" id="cd00093">
    <property type="entry name" value="HTH_XRE"/>
    <property type="match status" value="1"/>
</dbReference>
<dbReference type="GO" id="GO:0003677">
    <property type="term" value="F:DNA binding"/>
    <property type="evidence" value="ECO:0007669"/>
    <property type="project" value="UniProtKB-KW"/>
</dbReference>
<keyword evidence="3" id="KW-1185">Reference proteome</keyword>
<protein>
    <submittedName>
        <fullName evidence="2">DNA-binding protein</fullName>
    </submittedName>
</protein>
<dbReference type="Pfam" id="PF20703">
    <property type="entry name" value="nSTAND1"/>
    <property type="match status" value="1"/>
</dbReference>
<dbReference type="InterPro" id="IPR001387">
    <property type="entry name" value="Cro/C1-type_HTH"/>
</dbReference>
<dbReference type="Pfam" id="PF13560">
    <property type="entry name" value="HTH_31"/>
    <property type="match status" value="1"/>
</dbReference>
<dbReference type="EMBL" id="PXWG01000058">
    <property type="protein sequence ID" value="PSJ26879.1"/>
    <property type="molecule type" value="Genomic_DNA"/>
</dbReference>
<proteinExistence type="predicted"/>
<name>A0A9X7JNP7_9ACTN</name>
<accession>A0A9X7JNP7</accession>
<keyword evidence="2" id="KW-0238">DNA-binding</keyword>
<dbReference type="AlphaFoldDB" id="A0A9X7JNP7"/>
<feature type="non-terminal residue" evidence="2">
    <location>
        <position position="197"/>
    </location>
</feature>
<evidence type="ECO:0000313" key="3">
    <source>
        <dbReference type="Proteomes" id="UP000242427"/>
    </source>
</evidence>
<gene>
    <name evidence="2" type="ORF">B7P34_20755</name>
</gene>
<feature type="domain" description="Novel STAND NTPase 1" evidence="1">
    <location>
        <begin position="68"/>
        <end position="174"/>
    </location>
</feature>
<comment type="caution">
    <text evidence="2">The sequence shown here is derived from an EMBL/GenBank/DDBJ whole genome shotgun (WGS) entry which is preliminary data.</text>
</comment>
<evidence type="ECO:0000313" key="2">
    <source>
        <dbReference type="EMBL" id="PSJ26879.1"/>
    </source>
</evidence>
<dbReference type="SUPFAM" id="SSF47413">
    <property type="entry name" value="lambda repressor-like DNA-binding domains"/>
    <property type="match status" value="1"/>
</dbReference>
<dbReference type="InterPro" id="IPR049052">
    <property type="entry name" value="nSTAND1"/>
</dbReference>
<reference evidence="2 3" key="1">
    <citation type="submission" date="2018-03" db="EMBL/GenBank/DDBJ databases">
        <title>Chitinolytic properties of Streptosporangium nondiastaticum TBG75A20.</title>
        <authorList>
            <person name="Gayathri V."/>
            <person name="Shiburaj S."/>
        </authorList>
    </citation>
    <scope>NUCLEOTIDE SEQUENCE [LARGE SCALE GENOMIC DNA]</scope>
    <source>
        <strain evidence="2 3">TBG75A20</strain>
    </source>
</reference>